<keyword evidence="3" id="KW-0378">Hydrolase</keyword>
<feature type="transmembrane region" description="Helical" evidence="1">
    <location>
        <begin position="35"/>
        <end position="59"/>
    </location>
</feature>
<dbReference type="Proteomes" id="UP001519290">
    <property type="component" value="Unassembled WGS sequence"/>
</dbReference>
<reference evidence="3 4" key="1">
    <citation type="submission" date="2021-03" db="EMBL/GenBank/DDBJ databases">
        <title>Sequencing the genomes of 1000 actinobacteria strains.</title>
        <authorList>
            <person name="Klenk H.-P."/>
        </authorList>
    </citation>
    <scope>NUCLEOTIDE SEQUENCE [LARGE SCALE GENOMIC DNA]</scope>
    <source>
        <strain evidence="3 4">DSM 14566</strain>
    </source>
</reference>
<keyword evidence="1" id="KW-0472">Membrane</keyword>
<evidence type="ECO:0000313" key="3">
    <source>
        <dbReference type="EMBL" id="MBP2383614.1"/>
    </source>
</evidence>
<dbReference type="RefSeq" id="WP_209904400.1">
    <property type="nucleotide sequence ID" value="NZ_BAAAJW010000009.1"/>
</dbReference>
<dbReference type="GO" id="GO:0006508">
    <property type="term" value="P:proteolysis"/>
    <property type="evidence" value="ECO:0007669"/>
    <property type="project" value="UniProtKB-KW"/>
</dbReference>
<comment type="caution">
    <text evidence="3">The sequence shown here is derived from an EMBL/GenBank/DDBJ whole genome shotgun (WGS) entry which is preliminary data.</text>
</comment>
<dbReference type="GO" id="GO:0008233">
    <property type="term" value="F:peptidase activity"/>
    <property type="evidence" value="ECO:0007669"/>
    <property type="project" value="UniProtKB-KW"/>
</dbReference>
<feature type="domain" description="CAAX prenyl protease 2/Lysostaphin resistance protein A-like" evidence="2">
    <location>
        <begin position="153"/>
        <end position="249"/>
    </location>
</feature>
<feature type="transmembrane region" description="Helical" evidence="1">
    <location>
        <begin position="238"/>
        <end position="256"/>
    </location>
</feature>
<accession>A0ABS4X572</accession>
<dbReference type="Pfam" id="PF02517">
    <property type="entry name" value="Rce1-like"/>
    <property type="match status" value="1"/>
</dbReference>
<evidence type="ECO:0000256" key="1">
    <source>
        <dbReference type="SAM" id="Phobius"/>
    </source>
</evidence>
<sequence length="309" mass="33222">MTTAIPGVRAPKTIPEGVEYHRVLAGEKRRIGRGILAIVLVLGGMFGGIQVFFYLGIWLDALILPNGTPTGLSPIIFASTLIPAALVIPWSMLIQRWLYGVPGASLHSVVSRFRFAVFGRALLVVLPISVLALATTELLQPGATSQWSTTELVLFFVAVVLLIPLQSAGEEYGVRGLIFRIAGSWVHGRWASLVLGIAVSSAVFAVIHTATDPWWNVFYVVLSVAAAIATWRSGGVEIAGVIHAAYNVVTIMFWVVLHADLTERFDRSPGAVTPELLVPSAIAFVLFAAIVWLCTRRSGPLTTTSPVDS</sequence>
<evidence type="ECO:0000259" key="2">
    <source>
        <dbReference type="Pfam" id="PF02517"/>
    </source>
</evidence>
<feature type="transmembrane region" description="Helical" evidence="1">
    <location>
        <begin position="213"/>
        <end position="231"/>
    </location>
</feature>
<keyword evidence="1" id="KW-0812">Transmembrane</keyword>
<dbReference type="EMBL" id="JAGIOD010000002">
    <property type="protein sequence ID" value="MBP2383614.1"/>
    <property type="molecule type" value="Genomic_DNA"/>
</dbReference>
<organism evidence="3 4">
    <name type="scientific">Brachybacterium sacelli</name>
    <dbReference type="NCBI Taxonomy" id="173364"/>
    <lineage>
        <taxon>Bacteria</taxon>
        <taxon>Bacillati</taxon>
        <taxon>Actinomycetota</taxon>
        <taxon>Actinomycetes</taxon>
        <taxon>Micrococcales</taxon>
        <taxon>Dermabacteraceae</taxon>
        <taxon>Brachybacterium</taxon>
    </lineage>
</organism>
<feature type="transmembrane region" description="Helical" evidence="1">
    <location>
        <begin position="147"/>
        <end position="165"/>
    </location>
</feature>
<feature type="transmembrane region" description="Helical" evidence="1">
    <location>
        <begin position="186"/>
        <end position="207"/>
    </location>
</feature>
<feature type="transmembrane region" description="Helical" evidence="1">
    <location>
        <begin position="115"/>
        <end position="135"/>
    </location>
</feature>
<gene>
    <name evidence="3" type="ORF">JOF43_003603</name>
</gene>
<dbReference type="InterPro" id="IPR003675">
    <property type="entry name" value="Rce1/LyrA-like_dom"/>
</dbReference>
<keyword evidence="1" id="KW-1133">Transmembrane helix</keyword>
<protein>
    <submittedName>
        <fullName evidence="3">Membrane protease YdiL (CAAX protease family)</fullName>
    </submittedName>
</protein>
<evidence type="ECO:0000313" key="4">
    <source>
        <dbReference type="Proteomes" id="UP001519290"/>
    </source>
</evidence>
<keyword evidence="3" id="KW-0645">Protease</keyword>
<name>A0ABS4X572_9MICO</name>
<keyword evidence="4" id="KW-1185">Reference proteome</keyword>
<proteinExistence type="predicted"/>
<feature type="transmembrane region" description="Helical" evidence="1">
    <location>
        <begin position="71"/>
        <end position="94"/>
    </location>
</feature>
<feature type="transmembrane region" description="Helical" evidence="1">
    <location>
        <begin position="276"/>
        <end position="295"/>
    </location>
</feature>